<sequence length="523" mass="60163">MMAIDLAAHGFTSTSTTYLATFVFLLLLLLFRLRRLRRYNLPPGPKPWPIIGNLNLIGPLPHRSIHSLAQKYGPLMHVWFGSNPVVVGSSIDMAKAILKTHDATLAGRPKFAAGKYTTYNYSDITWSQYGPYWRQARRMCLMELFSAKRLESYEYIRKQELRAFLNDLFNYAIAKKSVVLKHHLTDLSLNVISRMVLGKKYTTVEKTEEDKAIVTPEEFKKMLDELFLLNGVLNIGDFIPWVNFLDLQGYIKRMKALAKKFDRFMEHVLDEHIERRKGVKDYVAKDMVDVLLQLAEDPTLEVKLERHGVKAFTQDLIAGGTESSAVTVEWAITELLKKPELFNRATEELDRVIGRERWVEEKDIMNLPYINAIAKEAMRLHPVAPMLVPRLAREDCKIDGYDIPKGTQVLVNTWTIGRDPETWDNPNEFQPERFVGKDIDVKGHDYELLPFGAGRRMCPGYPLGLKVIQASLANLLHGFKWRLPENMKKEDLNMEEIFGLSTPKKFPLEAVAEPRLPYHLYSL</sequence>
<reference evidence="11 12" key="1">
    <citation type="submission" date="2024-01" db="EMBL/GenBank/DDBJ databases">
        <title>The genomes of 5 underutilized Papilionoideae crops provide insights into root nodulation and disease resistanc.</title>
        <authorList>
            <person name="Yuan L."/>
        </authorList>
    </citation>
    <scope>NUCLEOTIDE SEQUENCE [LARGE SCALE GENOMIC DNA]</scope>
    <source>
        <strain evidence="11">ZHUSHIDOU_FW_LH</strain>
        <tissue evidence="11">Leaf</tissue>
    </source>
</reference>
<evidence type="ECO:0000313" key="11">
    <source>
        <dbReference type="EMBL" id="KAK7266216.1"/>
    </source>
</evidence>
<evidence type="ECO:0000256" key="7">
    <source>
        <dbReference type="ARBA" id="ARBA00023033"/>
    </source>
</evidence>
<keyword evidence="7 9" id="KW-0503">Monooxygenase</keyword>
<keyword evidence="6 8" id="KW-0408">Iron</keyword>
<dbReference type="InterPro" id="IPR002401">
    <property type="entry name" value="Cyt_P450_E_grp-I"/>
</dbReference>
<evidence type="ECO:0000256" key="10">
    <source>
        <dbReference type="SAM" id="Phobius"/>
    </source>
</evidence>
<dbReference type="GO" id="GO:0004497">
    <property type="term" value="F:monooxygenase activity"/>
    <property type="evidence" value="ECO:0007669"/>
    <property type="project" value="UniProtKB-KW"/>
</dbReference>
<dbReference type="Proteomes" id="UP001372338">
    <property type="component" value="Unassembled WGS sequence"/>
</dbReference>
<dbReference type="CDD" id="cd20618">
    <property type="entry name" value="CYP71_clan"/>
    <property type="match status" value="1"/>
</dbReference>
<evidence type="ECO:0000256" key="8">
    <source>
        <dbReference type="PIRSR" id="PIRSR602401-1"/>
    </source>
</evidence>
<dbReference type="PRINTS" id="PR00463">
    <property type="entry name" value="EP450I"/>
</dbReference>
<dbReference type="EMBL" id="JAYWIO010000004">
    <property type="protein sequence ID" value="KAK7266216.1"/>
    <property type="molecule type" value="Genomic_DNA"/>
</dbReference>
<keyword evidence="12" id="KW-1185">Reference proteome</keyword>
<keyword evidence="3 8" id="KW-0349">Heme</keyword>
<evidence type="ECO:0000256" key="4">
    <source>
        <dbReference type="ARBA" id="ARBA00022723"/>
    </source>
</evidence>
<evidence type="ECO:0000256" key="6">
    <source>
        <dbReference type="ARBA" id="ARBA00023004"/>
    </source>
</evidence>
<protein>
    <recommendedName>
        <fullName evidence="13">Cytochrome P450</fullName>
    </recommendedName>
</protein>
<evidence type="ECO:0000256" key="3">
    <source>
        <dbReference type="ARBA" id="ARBA00022617"/>
    </source>
</evidence>
<keyword evidence="5 9" id="KW-0560">Oxidoreductase</keyword>
<evidence type="ECO:0000256" key="9">
    <source>
        <dbReference type="RuleBase" id="RU000461"/>
    </source>
</evidence>
<dbReference type="GO" id="GO:0044550">
    <property type="term" value="P:secondary metabolite biosynthetic process"/>
    <property type="evidence" value="ECO:0007669"/>
    <property type="project" value="UniProtKB-ARBA"/>
</dbReference>
<dbReference type="PANTHER" id="PTHR47944:SF4">
    <property type="entry name" value="OS09G0441700 PROTEIN"/>
    <property type="match status" value="1"/>
</dbReference>
<dbReference type="GO" id="GO:0020037">
    <property type="term" value="F:heme binding"/>
    <property type="evidence" value="ECO:0007669"/>
    <property type="project" value="InterPro"/>
</dbReference>
<evidence type="ECO:0000313" key="12">
    <source>
        <dbReference type="Proteomes" id="UP001372338"/>
    </source>
</evidence>
<dbReference type="PANTHER" id="PTHR47944">
    <property type="entry name" value="CYTOCHROME P450 98A9"/>
    <property type="match status" value="1"/>
</dbReference>
<evidence type="ECO:0000256" key="2">
    <source>
        <dbReference type="ARBA" id="ARBA00010617"/>
    </source>
</evidence>
<keyword evidence="10" id="KW-1133">Transmembrane helix</keyword>
<dbReference type="AlphaFoldDB" id="A0AAN9IAV4"/>
<dbReference type="InterPro" id="IPR001128">
    <property type="entry name" value="Cyt_P450"/>
</dbReference>
<keyword evidence="4 8" id="KW-0479">Metal-binding</keyword>
<proteinExistence type="inferred from homology"/>
<evidence type="ECO:0008006" key="13">
    <source>
        <dbReference type="Google" id="ProtNLM"/>
    </source>
</evidence>
<feature type="transmembrane region" description="Helical" evidence="10">
    <location>
        <begin position="6"/>
        <end position="31"/>
    </location>
</feature>
<dbReference type="InterPro" id="IPR017972">
    <property type="entry name" value="Cyt_P450_CS"/>
</dbReference>
<dbReference type="SUPFAM" id="SSF48264">
    <property type="entry name" value="Cytochrome P450"/>
    <property type="match status" value="1"/>
</dbReference>
<dbReference type="PROSITE" id="PS00086">
    <property type="entry name" value="CYTOCHROME_P450"/>
    <property type="match status" value="1"/>
</dbReference>
<dbReference type="Pfam" id="PF00067">
    <property type="entry name" value="p450"/>
    <property type="match status" value="1"/>
</dbReference>
<dbReference type="PRINTS" id="PR00385">
    <property type="entry name" value="P450"/>
</dbReference>
<organism evidence="11 12">
    <name type="scientific">Crotalaria pallida</name>
    <name type="common">Smooth rattlebox</name>
    <name type="synonym">Crotalaria striata</name>
    <dbReference type="NCBI Taxonomy" id="3830"/>
    <lineage>
        <taxon>Eukaryota</taxon>
        <taxon>Viridiplantae</taxon>
        <taxon>Streptophyta</taxon>
        <taxon>Embryophyta</taxon>
        <taxon>Tracheophyta</taxon>
        <taxon>Spermatophyta</taxon>
        <taxon>Magnoliopsida</taxon>
        <taxon>eudicotyledons</taxon>
        <taxon>Gunneridae</taxon>
        <taxon>Pentapetalae</taxon>
        <taxon>rosids</taxon>
        <taxon>fabids</taxon>
        <taxon>Fabales</taxon>
        <taxon>Fabaceae</taxon>
        <taxon>Papilionoideae</taxon>
        <taxon>50 kb inversion clade</taxon>
        <taxon>genistoids sensu lato</taxon>
        <taxon>core genistoids</taxon>
        <taxon>Crotalarieae</taxon>
        <taxon>Crotalaria</taxon>
    </lineage>
</organism>
<keyword evidence="10" id="KW-0472">Membrane</keyword>
<evidence type="ECO:0000256" key="5">
    <source>
        <dbReference type="ARBA" id="ARBA00023002"/>
    </source>
</evidence>
<dbReference type="GO" id="GO:0016705">
    <property type="term" value="F:oxidoreductase activity, acting on paired donors, with incorporation or reduction of molecular oxygen"/>
    <property type="evidence" value="ECO:0007669"/>
    <property type="project" value="InterPro"/>
</dbReference>
<name>A0AAN9IAV4_CROPI</name>
<feature type="binding site" description="axial binding residue" evidence="8">
    <location>
        <position position="458"/>
    </location>
    <ligand>
        <name>heme</name>
        <dbReference type="ChEBI" id="CHEBI:30413"/>
    </ligand>
    <ligandPart>
        <name>Fe</name>
        <dbReference type="ChEBI" id="CHEBI:18248"/>
    </ligandPart>
</feature>
<gene>
    <name evidence="11" type="ORF">RIF29_18858</name>
</gene>
<comment type="cofactor">
    <cofactor evidence="1 8">
        <name>heme</name>
        <dbReference type="ChEBI" id="CHEBI:30413"/>
    </cofactor>
</comment>
<keyword evidence="10" id="KW-0812">Transmembrane</keyword>
<dbReference type="GO" id="GO:0005506">
    <property type="term" value="F:iron ion binding"/>
    <property type="evidence" value="ECO:0007669"/>
    <property type="project" value="InterPro"/>
</dbReference>
<dbReference type="InterPro" id="IPR036396">
    <property type="entry name" value="Cyt_P450_sf"/>
</dbReference>
<comment type="similarity">
    <text evidence="2 9">Belongs to the cytochrome P450 family.</text>
</comment>
<comment type="caution">
    <text evidence="11">The sequence shown here is derived from an EMBL/GenBank/DDBJ whole genome shotgun (WGS) entry which is preliminary data.</text>
</comment>
<dbReference type="FunFam" id="1.10.630.10:FF:000038">
    <property type="entry name" value="Cytochrome P450 84A1"/>
    <property type="match status" value="1"/>
</dbReference>
<evidence type="ECO:0000256" key="1">
    <source>
        <dbReference type="ARBA" id="ARBA00001971"/>
    </source>
</evidence>
<dbReference type="Gene3D" id="1.10.630.10">
    <property type="entry name" value="Cytochrome P450"/>
    <property type="match status" value="1"/>
</dbReference>
<accession>A0AAN9IAV4</accession>